<dbReference type="InterPro" id="IPR022385">
    <property type="entry name" value="Rhs_assc_core"/>
</dbReference>
<keyword evidence="2" id="KW-1185">Reference proteome</keyword>
<reference evidence="2" key="1">
    <citation type="submission" date="2015-01" db="EMBL/GenBank/DDBJ databases">
        <authorList>
            <person name="Manzoor Shahid"/>
            <person name="Zubair Saima"/>
        </authorList>
    </citation>
    <scope>NUCLEOTIDE SEQUENCE [LARGE SCALE GENOMIC DNA]</scope>
    <source>
        <strain evidence="2">Sp3</strain>
    </source>
</reference>
<gene>
    <name evidence="1" type="ORF">SSCH_1330002</name>
</gene>
<dbReference type="InterPro" id="IPR050708">
    <property type="entry name" value="T6SS_VgrG/RHS"/>
</dbReference>
<dbReference type="Gene3D" id="2.180.10.10">
    <property type="entry name" value="RHS repeat-associated core"/>
    <property type="match status" value="1"/>
</dbReference>
<proteinExistence type="predicted"/>
<dbReference type="Proteomes" id="UP000046155">
    <property type="component" value="Unassembled WGS sequence"/>
</dbReference>
<sequence length="225" mass="24649">MNRTGSTDTPFLYNGQDGVITDENGLYYMRARYYNPDIKRFVNLDVLLGSIDSGQSLNRYAYVNGNPVLYTDPYGLFGFGLELIETTEMGGGSRETLRWGQTGSVGVGYFFGNHLTETQGSFATWGGMMGPNTSYPDTNNPDKFIFGMYAGGGVNFFISNASSINNIQGPFHTVNLNVGLIKSVSLQLSWDPTTGYWIFSFGGGPMGTGLGASLSYYDTNTWLFK</sequence>
<evidence type="ECO:0000313" key="1">
    <source>
        <dbReference type="EMBL" id="CEO87884.1"/>
    </source>
</evidence>
<evidence type="ECO:0008006" key="3">
    <source>
        <dbReference type="Google" id="ProtNLM"/>
    </source>
</evidence>
<dbReference type="PANTHER" id="PTHR32305:SF15">
    <property type="entry name" value="PROTEIN RHSA-RELATED"/>
    <property type="match status" value="1"/>
</dbReference>
<name>A0A0B7MBK5_9FIRM</name>
<dbReference type="EMBL" id="CDRZ01000039">
    <property type="protein sequence ID" value="CEO87884.1"/>
    <property type="molecule type" value="Genomic_DNA"/>
</dbReference>
<protein>
    <recommendedName>
        <fullName evidence="3">RHS repeat-associated core domain-containing protein</fullName>
    </recommendedName>
</protein>
<evidence type="ECO:0000313" key="2">
    <source>
        <dbReference type="Proteomes" id="UP000046155"/>
    </source>
</evidence>
<dbReference type="AlphaFoldDB" id="A0A0B7MBK5"/>
<dbReference type="PANTHER" id="PTHR32305">
    <property type="match status" value="1"/>
</dbReference>
<dbReference type="NCBIfam" id="TIGR03696">
    <property type="entry name" value="Rhs_assc_core"/>
    <property type="match status" value="1"/>
</dbReference>
<organism evidence="1 2">
    <name type="scientific">Syntrophaceticus schinkii</name>
    <dbReference type="NCBI Taxonomy" id="499207"/>
    <lineage>
        <taxon>Bacteria</taxon>
        <taxon>Bacillati</taxon>
        <taxon>Bacillota</taxon>
        <taxon>Clostridia</taxon>
        <taxon>Thermoanaerobacterales</taxon>
        <taxon>Thermoanaerobacterales Family III. Incertae Sedis</taxon>
        <taxon>Syntrophaceticus</taxon>
    </lineage>
</organism>
<accession>A0A0B7MBK5</accession>